<sequence>MPTGRVQQAPALYVCLTCAKDIAMNKIDALNSIAEQAKRGELVFPTNVAASLKIQQTLDDPECSIDTATKLVLNEPFLAARMVAIANSAAYNRGNDVTNVKAAISRLGFRTLRAVVASLVVRQLAGTSKNKQLQAMTNKLWEHTAQVAALSRVIARRITKLDPDTAMFAGIVHEVGNFYLLSRVDEFPSLLERDEPAPDSNVDDLPSFLDTIIDRESSESQIGAAVIKSLMLPQQVVEAVEALWFGLRAMPPETLGDTLLLANELATTHSPMDIHSYAEESEQCTSEIDFVVGDGTLNSILEESEEEVKTLAAALQI</sequence>
<dbReference type="InterPro" id="IPR052340">
    <property type="entry name" value="RNase_Y/CdgJ"/>
</dbReference>
<comment type="caution">
    <text evidence="2">The sequence shown here is derived from an EMBL/GenBank/DDBJ whole genome shotgun (WGS) entry which is preliminary data.</text>
</comment>
<name>A0A318JKX8_9BURK</name>
<dbReference type="AlphaFoldDB" id="A0A318JKX8"/>
<dbReference type="InterPro" id="IPR013976">
    <property type="entry name" value="HDOD"/>
</dbReference>
<evidence type="ECO:0000259" key="1">
    <source>
        <dbReference type="PROSITE" id="PS51833"/>
    </source>
</evidence>
<gene>
    <name evidence="2" type="ORF">DFR42_1011380</name>
</gene>
<dbReference type="SUPFAM" id="SSF109604">
    <property type="entry name" value="HD-domain/PDEase-like"/>
    <property type="match status" value="1"/>
</dbReference>
<protein>
    <submittedName>
        <fullName evidence="2">HD-like signal output (HDOD) protein</fullName>
    </submittedName>
</protein>
<evidence type="ECO:0000313" key="3">
    <source>
        <dbReference type="Proteomes" id="UP000247792"/>
    </source>
</evidence>
<feature type="domain" description="HDOD" evidence="1">
    <location>
        <begin position="44"/>
        <end position="246"/>
    </location>
</feature>
<accession>A0A318JKX8</accession>
<organism evidence="2 3">
    <name type="scientific">Undibacterium pigrum</name>
    <dbReference type="NCBI Taxonomy" id="401470"/>
    <lineage>
        <taxon>Bacteria</taxon>
        <taxon>Pseudomonadati</taxon>
        <taxon>Pseudomonadota</taxon>
        <taxon>Betaproteobacteria</taxon>
        <taxon>Burkholderiales</taxon>
        <taxon>Oxalobacteraceae</taxon>
        <taxon>Undibacterium</taxon>
    </lineage>
</organism>
<dbReference type="Proteomes" id="UP000247792">
    <property type="component" value="Unassembled WGS sequence"/>
</dbReference>
<reference evidence="2 3" key="1">
    <citation type="submission" date="2018-05" db="EMBL/GenBank/DDBJ databases">
        <title>Genomic Encyclopedia of Type Strains, Phase IV (KMG-IV): sequencing the most valuable type-strain genomes for metagenomic binning, comparative biology and taxonomic classification.</title>
        <authorList>
            <person name="Goeker M."/>
        </authorList>
    </citation>
    <scope>NUCLEOTIDE SEQUENCE [LARGE SCALE GENOMIC DNA]</scope>
    <source>
        <strain evidence="2 3">DSM 19792</strain>
    </source>
</reference>
<evidence type="ECO:0000313" key="2">
    <source>
        <dbReference type="EMBL" id="PXX47782.1"/>
    </source>
</evidence>
<dbReference type="Gene3D" id="1.10.3210.10">
    <property type="entry name" value="Hypothetical protein af1432"/>
    <property type="match status" value="1"/>
</dbReference>
<dbReference type="EMBL" id="QJKB01000001">
    <property type="protein sequence ID" value="PXX47782.1"/>
    <property type="molecule type" value="Genomic_DNA"/>
</dbReference>
<keyword evidence="3" id="KW-1185">Reference proteome</keyword>
<dbReference type="PANTHER" id="PTHR33525">
    <property type="match status" value="1"/>
</dbReference>
<dbReference type="Pfam" id="PF08668">
    <property type="entry name" value="HDOD"/>
    <property type="match status" value="1"/>
</dbReference>
<proteinExistence type="predicted"/>
<dbReference type="PANTHER" id="PTHR33525:SF3">
    <property type="entry name" value="RIBONUCLEASE Y"/>
    <property type="match status" value="1"/>
</dbReference>
<dbReference type="PROSITE" id="PS51833">
    <property type="entry name" value="HDOD"/>
    <property type="match status" value="1"/>
</dbReference>